<evidence type="ECO:0000313" key="2">
    <source>
        <dbReference type="EMBL" id="MFD1042169.1"/>
    </source>
</evidence>
<sequence length="279" mass="30913">MTEFFAGLLVLCLGLAVPGMISMRHRASWLTVEESLDHPQRGPRYWYRFWCWCFWYALSLLLTAAAFGLMSDLAPMQALLQSLGVLKPVLLFIAAIPLALLGCWLDYRLTAWGSPRKRNARRKLGLPGWQVPPRPNPGARLHVAFATSLPPLPGNVSAAEPALDPGDPELVRELARKHWDAINFAIASNGDVAGAHARQSAFLDGLDERLDGEDAARVRAIYSQESVAHARTMASVSARRDALLLEQATLRSRVHRNLKILGWILGALFLLNLLIRAIE</sequence>
<gene>
    <name evidence="2" type="ORF">ACFQ2N_07400</name>
</gene>
<comment type="caution">
    <text evidence="2">The sequence shown here is derived from an EMBL/GenBank/DDBJ whole genome shotgun (WGS) entry which is preliminary data.</text>
</comment>
<feature type="transmembrane region" description="Helical" evidence="1">
    <location>
        <begin position="89"/>
        <end position="107"/>
    </location>
</feature>
<feature type="transmembrane region" description="Helical" evidence="1">
    <location>
        <begin position="6"/>
        <end position="24"/>
    </location>
</feature>
<evidence type="ECO:0008006" key="4">
    <source>
        <dbReference type="Google" id="ProtNLM"/>
    </source>
</evidence>
<protein>
    <recommendedName>
        <fullName evidence="4">Transmembrane protein</fullName>
    </recommendedName>
</protein>
<dbReference type="RefSeq" id="WP_162375900.1">
    <property type="nucleotide sequence ID" value="NZ_JBHTKN010000004.1"/>
</dbReference>
<feature type="transmembrane region" description="Helical" evidence="1">
    <location>
        <begin position="45"/>
        <end position="69"/>
    </location>
</feature>
<keyword evidence="1" id="KW-1133">Transmembrane helix</keyword>
<keyword evidence="1" id="KW-0472">Membrane</keyword>
<keyword evidence="3" id="KW-1185">Reference proteome</keyword>
<accession>A0ABW3LXY2</accession>
<feature type="transmembrane region" description="Helical" evidence="1">
    <location>
        <begin position="260"/>
        <end position="278"/>
    </location>
</feature>
<evidence type="ECO:0000313" key="3">
    <source>
        <dbReference type="Proteomes" id="UP001597033"/>
    </source>
</evidence>
<dbReference type="Proteomes" id="UP001597033">
    <property type="component" value="Unassembled WGS sequence"/>
</dbReference>
<organism evidence="2 3">
    <name type="scientific">Pseudoxanthomonas kaohsiungensis</name>
    <dbReference type="NCBI Taxonomy" id="283923"/>
    <lineage>
        <taxon>Bacteria</taxon>
        <taxon>Pseudomonadati</taxon>
        <taxon>Pseudomonadota</taxon>
        <taxon>Gammaproteobacteria</taxon>
        <taxon>Lysobacterales</taxon>
        <taxon>Lysobacteraceae</taxon>
        <taxon>Pseudoxanthomonas</taxon>
    </lineage>
</organism>
<proteinExistence type="predicted"/>
<name>A0ABW3LXY2_9GAMM</name>
<evidence type="ECO:0000256" key="1">
    <source>
        <dbReference type="SAM" id="Phobius"/>
    </source>
</evidence>
<dbReference type="EMBL" id="JBHTKN010000004">
    <property type="protein sequence ID" value="MFD1042169.1"/>
    <property type="molecule type" value="Genomic_DNA"/>
</dbReference>
<keyword evidence="1" id="KW-0812">Transmembrane</keyword>
<reference evidence="3" key="1">
    <citation type="journal article" date="2019" name="Int. J. Syst. Evol. Microbiol.">
        <title>The Global Catalogue of Microorganisms (GCM) 10K type strain sequencing project: providing services to taxonomists for standard genome sequencing and annotation.</title>
        <authorList>
            <consortium name="The Broad Institute Genomics Platform"/>
            <consortium name="The Broad Institute Genome Sequencing Center for Infectious Disease"/>
            <person name="Wu L."/>
            <person name="Ma J."/>
        </authorList>
    </citation>
    <scope>NUCLEOTIDE SEQUENCE [LARGE SCALE GENOMIC DNA]</scope>
    <source>
        <strain evidence="3">CCUG 55854</strain>
    </source>
</reference>